<feature type="region of interest" description="Disordered" evidence="1">
    <location>
        <begin position="341"/>
        <end position="360"/>
    </location>
</feature>
<dbReference type="Gene3D" id="3.30.1540.10">
    <property type="entry name" value="formyl-coa transferase, domain 3"/>
    <property type="match status" value="1"/>
</dbReference>
<evidence type="ECO:0000313" key="2">
    <source>
        <dbReference type="EMBL" id="BBX04970.1"/>
    </source>
</evidence>
<dbReference type="PANTHER" id="PTHR48228">
    <property type="entry name" value="SUCCINYL-COA--D-CITRAMALATE COA-TRANSFERASE"/>
    <property type="match status" value="1"/>
</dbReference>
<reference evidence="2 3" key="1">
    <citation type="journal article" date="2019" name="Emerg. Microbes Infect.">
        <title>Comprehensive subspecies identification of 175 nontuberculous mycobacteria species based on 7547 genomic profiles.</title>
        <authorList>
            <person name="Matsumoto Y."/>
            <person name="Kinjo T."/>
            <person name="Motooka D."/>
            <person name="Nabeya D."/>
            <person name="Jung N."/>
            <person name="Uechi K."/>
            <person name="Horii T."/>
            <person name="Iida T."/>
            <person name="Fujita J."/>
            <person name="Nakamura S."/>
        </authorList>
    </citation>
    <scope>NUCLEOTIDE SEQUENCE [LARGE SCALE GENOMIC DNA]</scope>
    <source>
        <strain evidence="2 3">JCM 6375</strain>
    </source>
</reference>
<accession>A0AAD1HHM4</accession>
<protein>
    <submittedName>
        <fullName evidence="2">CoA transferase</fullName>
    </submittedName>
</protein>
<dbReference type="PANTHER" id="PTHR48228:SF5">
    <property type="entry name" value="ALPHA-METHYLACYL-COA RACEMASE"/>
    <property type="match status" value="1"/>
</dbReference>
<dbReference type="Pfam" id="PF02515">
    <property type="entry name" value="CoA_transf_3"/>
    <property type="match status" value="1"/>
</dbReference>
<dbReference type="InterPro" id="IPR044855">
    <property type="entry name" value="CoA-Trfase_III_dom3_sf"/>
</dbReference>
<name>A0AAD1HHM4_9MYCO</name>
<keyword evidence="3" id="KW-1185">Reference proteome</keyword>
<proteinExistence type="predicted"/>
<dbReference type="SUPFAM" id="SSF89796">
    <property type="entry name" value="CoA-transferase family III (CaiB/BaiF)"/>
    <property type="match status" value="1"/>
</dbReference>
<organism evidence="2 3">
    <name type="scientific">Mycolicibacterium moriokaense</name>
    <dbReference type="NCBI Taxonomy" id="39691"/>
    <lineage>
        <taxon>Bacteria</taxon>
        <taxon>Bacillati</taxon>
        <taxon>Actinomycetota</taxon>
        <taxon>Actinomycetes</taxon>
        <taxon>Mycobacteriales</taxon>
        <taxon>Mycobacteriaceae</taxon>
        <taxon>Mycolicibacterium</taxon>
    </lineage>
</organism>
<dbReference type="Gene3D" id="3.40.50.10540">
    <property type="entry name" value="Crotonobetainyl-coa:carnitine coa-transferase, domain 1"/>
    <property type="match status" value="1"/>
</dbReference>
<dbReference type="GO" id="GO:0016740">
    <property type="term" value="F:transferase activity"/>
    <property type="evidence" value="ECO:0007669"/>
    <property type="project" value="UniProtKB-KW"/>
</dbReference>
<dbReference type="InterPro" id="IPR023606">
    <property type="entry name" value="CoA-Trfase_III_dom_1_sf"/>
</dbReference>
<dbReference type="Proteomes" id="UP000466681">
    <property type="component" value="Chromosome"/>
</dbReference>
<dbReference type="KEGG" id="mmor:MMOR_59060"/>
<dbReference type="InterPro" id="IPR003673">
    <property type="entry name" value="CoA-Trfase_fam_III"/>
</dbReference>
<dbReference type="AlphaFoldDB" id="A0AAD1HHM4"/>
<dbReference type="InterPro" id="IPR050509">
    <property type="entry name" value="CoA-transferase_III"/>
</dbReference>
<dbReference type="EMBL" id="AP022560">
    <property type="protein sequence ID" value="BBX04970.1"/>
    <property type="molecule type" value="Genomic_DNA"/>
</dbReference>
<evidence type="ECO:0000313" key="3">
    <source>
        <dbReference type="Proteomes" id="UP000466681"/>
    </source>
</evidence>
<gene>
    <name evidence="2" type="ORF">MMOR_59060</name>
</gene>
<evidence type="ECO:0000256" key="1">
    <source>
        <dbReference type="SAM" id="MobiDB-lite"/>
    </source>
</evidence>
<sequence>MGSDDPDGGSRPRPLTGVRVLELAAMGPVSFAAMMFADLGASVVRVDRPMGPAVPEEARSRADVLGRGKVSLGLDLRAKGASDVVLDLVAESEILIEGFRPGVAERLGIGPEPCLTRNPALVYVRLTGYGQDGPMATEVGHDINFIAVSGVLDAVGRKGQKPTPPLNLVGDYGGGAMLAVVGALAAVVEARRSGRGQVVDASMCDGAMLLMSASYAFEPGGPRGTNLLDSGAPFYEVYETADHRHIAVGALLDKFWLALVTTLGLSESDKWRERREADWPFLKRELAAVFATKTQAEWLEEFAGVPACVTPVLRRDELAMYPHHAARNALIQVDGVEAPAPAPRFGSAAPPRPERPPLRGEHTVDVLRGIGYSQSRIEGLLANRTVFRT</sequence>
<keyword evidence="2" id="KW-0808">Transferase</keyword>
<dbReference type="RefSeq" id="WP_083156425.1">
    <property type="nucleotide sequence ID" value="NZ_AP022560.1"/>
</dbReference>